<reference evidence="2 3" key="1">
    <citation type="submission" date="2018-05" db="EMBL/GenBank/DDBJ databases">
        <title>Genomic Encyclopedia of Type Strains, Phase IV (KMG-IV): sequencing the most valuable type-strain genomes for metagenomic binning, comparative biology and taxonomic classification.</title>
        <authorList>
            <person name="Goeker M."/>
        </authorList>
    </citation>
    <scope>NUCLEOTIDE SEQUENCE [LARGE SCALE GENOMIC DNA]</scope>
    <source>
        <strain evidence="2 3">JC118</strain>
    </source>
</reference>
<proteinExistence type="predicted"/>
<evidence type="ECO:0000313" key="3">
    <source>
        <dbReference type="Proteomes" id="UP000247612"/>
    </source>
</evidence>
<organism evidence="2 3">
    <name type="scientific">Dielma fastidiosa</name>
    <dbReference type="NCBI Taxonomy" id="1034346"/>
    <lineage>
        <taxon>Bacteria</taxon>
        <taxon>Bacillati</taxon>
        <taxon>Bacillota</taxon>
        <taxon>Erysipelotrichia</taxon>
        <taxon>Erysipelotrichales</taxon>
        <taxon>Erysipelotrichaceae</taxon>
        <taxon>Dielma</taxon>
    </lineage>
</organism>
<feature type="transmembrane region" description="Helical" evidence="1">
    <location>
        <begin position="51"/>
        <end position="69"/>
    </location>
</feature>
<sequence>MKTIIRKEADVFIIILIGAVLTFFRSAAVNDFMTAQSYDVVAKAQAGISQLQVYINGFSIAYLLYESIWCKKLYTKQITWRDFIVKHMKIILGELLLCVMVGMALNQWTSILDLVIFQMAVFGFACAAAYVVQKYYAMCELIKHK</sequence>
<protein>
    <submittedName>
        <fullName evidence="2">Uncharacterized protein</fullName>
    </submittedName>
</protein>
<keyword evidence="1" id="KW-1133">Transmembrane helix</keyword>
<comment type="caution">
    <text evidence="2">The sequence shown here is derived from an EMBL/GenBank/DDBJ whole genome shotgun (WGS) entry which is preliminary data.</text>
</comment>
<accession>A0A318L6Q6</accession>
<dbReference type="EMBL" id="QJKH01000002">
    <property type="protein sequence ID" value="PXX81163.1"/>
    <property type="molecule type" value="Genomic_DNA"/>
</dbReference>
<evidence type="ECO:0000256" key="1">
    <source>
        <dbReference type="SAM" id="Phobius"/>
    </source>
</evidence>
<name>A0A318L6Q6_9FIRM</name>
<keyword evidence="1" id="KW-0812">Transmembrane</keyword>
<gene>
    <name evidence="2" type="ORF">DES51_102286</name>
</gene>
<dbReference type="STRING" id="1034346.GCA_000313565_02281"/>
<feature type="transmembrane region" description="Helical" evidence="1">
    <location>
        <begin position="90"/>
        <end position="108"/>
    </location>
</feature>
<dbReference type="RefSeq" id="WP_022938584.1">
    <property type="nucleotide sequence ID" value="NZ_CABKRQ010000006.1"/>
</dbReference>
<evidence type="ECO:0000313" key="2">
    <source>
        <dbReference type="EMBL" id="PXX81163.1"/>
    </source>
</evidence>
<keyword evidence="3" id="KW-1185">Reference proteome</keyword>
<keyword evidence="1" id="KW-0472">Membrane</keyword>
<feature type="transmembrane region" description="Helical" evidence="1">
    <location>
        <begin position="114"/>
        <end position="132"/>
    </location>
</feature>
<dbReference type="Proteomes" id="UP000247612">
    <property type="component" value="Unassembled WGS sequence"/>
</dbReference>
<dbReference type="AlphaFoldDB" id="A0A318L6Q6"/>